<keyword evidence="3" id="KW-0413">Isomerase</keyword>
<sequence>MSDHTENLMLLDLEALVSNLDYIKHLAGPEKQLIASIKANAYGHDVRLVAGALQKKQVDMLATGNIEDARALRACGIDTPLLLFAYATAENTIDAAKEGFISTIPNLTSAISLNAITEVQIPVYLKIDCGLGRLGVPLSKAKEFVTKTFQLEKLKVEGIYTHVPFPELTSSAWAQEKLIQFDEFIDALESDGYSIPVTQAMASCCVLAGLRDESSAICIGHGLYGLSPFSSEQAPAFRHLRPVIHSVSSTLIHIGHHDKGSDIAAGGLYGTSNAHVVGVLPLGAAMGMRPPADNK</sequence>
<feature type="non-terminal residue" evidence="5">
    <location>
        <position position="295"/>
    </location>
</feature>
<name>A0A382L8S2_9ZZZZ</name>
<dbReference type="InterPro" id="IPR009006">
    <property type="entry name" value="Ala_racemase/Decarboxylase_C"/>
</dbReference>
<dbReference type="PROSITE" id="PS00395">
    <property type="entry name" value="ALANINE_RACEMASE"/>
    <property type="match status" value="1"/>
</dbReference>
<dbReference type="InterPro" id="IPR029066">
    <property type="entry name" value="PLP-binding_barrel"/>
</dbReference>
<evidence type="ECO:0000259" key="4">
    <source>
        <dbReference type="Pfam" id="PF01168"/>
    </source>
</evidence>
<protein>
    <recommendedName>
        <fullName evidence="4">Alanine racemase N-terminal domain-containing protein</fullName>
    </recommendedName>
</protein>
<dbReference type="GO" id="GO:0005829">
    <property type="term" value="C:cytosol"/>
    <property type="evidence" value="ECO:0007669"/>
    <property type="project" value="TreeGrafter"/>
</dbReference>
<dbReference type="Pfam" id="PF01168">
    <property type="entry name" value="Ala_racemase_N"/>
    <property type="match status" value="1"/>
</dbReference>
<accession>A0A382L8S2</accession>
<organism evidence="5">
    <name type="scientific">marine metagenome</name>
    <dbReference type="NCBI Taxonomy" id="408172"/>
    <lineage>
        <taxon>unclassified sequences</taxon>
        <taxon>metagenomes</taxon>
        <taxon>ecological metagenomes</taxon>
    </lineage>
</organism>
<comment type="cofactor">
    <cofactor evidence="1">
        <name>pyridoxal 5'-phosphate</name>
        <dbReference type="ChEBI" id="CHEBI:597326"/>
    </cofactor>
</comment>
<dbReference type="GO" id="GO:0006522">
    <property type="term" value="P:alanine metabolic process"/>
    <property type="evidence" value="ECO:0007669"/>
    <property type="project" value="InterPro"/>
</dbReference>
<dbReference type="AlphaFoldDB" id="A0A382L8S2"/>
<dbReference type="PRINTS" id="PR00992">
    <property type="entry name" value="ALARACEMASE"/>
</dbReference>
<proteinExistence type="predicted"/>
<evidence type="ECO:0000256" key="1">
    <source>
        <dbReference type="ARBA" id="ARBA00001933"/>
    </source>
</evidence>
<dbReference type="PANTHER" id="PTHR30511">
    <property type="entry name" value="ALANINE RACEMASE"/>
    <property type="match status" value="1"/>
</dbReference>
<dbReference type="GO" id="GO:0030170">
    <property type="term" value="F:pyridoxal phosphate binding"/>
    <property type="evidence" value="ECO:0007669"/>
    <property type="project" value="TreeGrafter"/>
</dbReference>
<dbReference type="GO" id="GO:0008784">
    <property type="term" value="F:alanine racemase activity"/>
    <property type="evidence" value="ECO:0007669"/>
    <property type="project" value="InterPro"/>
</dbReference>
<keyword evidence="2" id="KW-0663">Pyridoxal phosphate</keyword>
<feature type="domain" description="Alanine racemase N-terminal" evidence="4">
    <location>
        <begin position="12"/>
        <end position="228"/>
    </location>
</feature>
<evidence type="ECO:0000256" key="3">
    <source>
        <dbReference type="ARBA" id="ARBA00023235"/>
    </source>
</evidence>
<dbReference type="Gene3D" id="2.40.37.10">
    <property type="entry name" value="Lyase, Ornithine Decarboxylase, Chain A, domain 1"/>
    <property type="match status" value="1"/>
</dbReference>
<gene>
    <name evidence="5" type="ORF">METZ01_LOCUS285934</name>
</gene>
<dbReference type="SUPFAM" id="SSF51419">
    <property type="entry name" value="PLP-binding barrel"/>
    <property type="match status" value="1"/>
</dbReference>
<dbReference type="Gene3D" id="3.20.20.10">
    <property type="entry name" value="Alanine racemase"/>
    <property type="match status" value="1"/>
</dbReference>
<evidence type="ECO:0000256" key="2">
    <source>
        <dbReference type="ARBA" id="ARBA00022898"/>
    </source>
</evidence>
<dbReference type="InterPro" id="IPR000821">
    <property type="entry name" value="Ala_racemase"/>
</dbReference>
<dbReference type="EMBL" id="UINC01085485">
    <property type="protein sequence ID" value="SVC33080.1"/>
    <property type="molecule type" value="Genomic_DNA"/>
</dbReference>
<dbReference type="NCBIfam" id="TIGR00492">
    <property type="entry name" value="alr"/>
    <property type="match status" value="1"/>
</dbReference>
<dbReference type="InterPro" id="IPR001608">
    <property type="entry name" value="Ala_racemase_N"/>
</dbReference>
<dbReference type="PANTHER" id="PTHR30511:SF0">
    <property type="entry name" value="ALANINE RACEMASE, CATABOLIC-RELATED"/>
    <property type="match status" value="1"/>
</dbReference>
<evidence type="ECO:0000313" key="5">
    <source>
        <dbReference type="EMBL" id="SVC33080.1"/>
    </source>
</evidence>
<reference evidence="5" key="1">
    <citation type="submission" date="2018-05" db="EMBL/GenBank/DDBJ databases">
        <authorList>
            <person name="Lanie J.A."/>
            <person name="Ng W.-L."/>
            <person name="Kazmierczak K.M."/>
            <person name="Andrzejewski T.M."/>
            <person name="Davidsen T.M."/>
            <person name="Wayne K.J."/>
            <person name="Tettelin H."/>
            <person name="Glass J.I."/>
            <person name="Rusch D."/>
            <person name="Podicherti R."/>
            <person name="Tsui H.-C.T."/>
            <person name="Winkler M.E."/>
        </authorList>
    </citation>
    <scope>NUCLEOTIDE SEQUENCE</scope>
</reference>
<dbReference type="InterPro" id="IPR020622">
    <property type="entry name" value="Ala_racemase_pyridoxalP-BS"/>
</dbReference>